<evidence type="ECO:0000256" key="1">
    <source>
        <dbReference type="ARBA" id="ARBA00004613"/>
    </source>
</evidence>
<keyword evidence="5" id="KW-0349">Heme</keyword>
<comment type="subcellular location">
    <subcellularLocation>
        <location evidence="1">Secreted</location>
    </subcellularLocation>
</comment>
<dbReference type="GO" id="GO:0020037">
    <property type="term" value="F:heme binding"/>
    <property type="evidence" value="ECO:0007669"/>
    <property type="project" value="InterPro"/>
</dbReference>
<name>A0A423SJK1_PENVA</name>
<reference evidence="6 7" key="2">
    <citation type="submission" date="2019-01" db="EMBL/GenBank/DDBJ databases">
        <title>The decoding of complex shrimp genome reveals the adaptation for benthos swimmer, frequently molting mechanism and breeding impact on genome.</title>
        <authorList>
            <person name="Sun Y."/>
            <person name="Gao Y."/>
            <person name="Yu Y."/>
        </authorList>
    </citation>
    <scope>NUCLEOTIDE SEQUENCE [LARGE SCALE GENOMIC DNA]</scope>
    <source>
        <tissue evidence="6">Muscle</tissue>
    </source>
</reference>
<accession>A0A423SJK1</accession>
<dbReference type="STRING" id="6689.A0A423SJK1"/>
<gene>
    <name evidence="6" type="ORF">C7M84_017705</name>
</gene>
<dbReference type="SUPFAM" id="SSF48113">
    <property type="entry name" value="Heme-dependent peroxidases"/>
    <property type="match status" value="1"/>
</dbReference>
<reference evidence="6 7" key="1">
    <citation type="submission" date="2018-04" db="EMBL/GenBank/DDBJ databases">
        <authorList>
            <person name="Zhang X."/>
            <person name="Yuan J."/>
            <person name="Li F."/>
            <person name="Xiang J."/>
        </authorList>
    </citation>
    <scope>NUCLEOTIDE SEQUENCE [LARGE SCALE GENOMIC DNA]</scope>
    <source>
        <tissue evidence="6">Muscle</tissue>
    </source>
</reference>
<keyword evidence="3" id="KW-0575">Peroxidase</keyword>
<proteinExistence type="predicted"/>
<dbReference type="Gene3D" id="1.10.640.10">
    <property type="entry name" value="Haem peroxidase domain superfamily, animal type"/>
    <property type="match status" value="1"/>
</dbReference>
<dbReference type="GO" id="GO:0006979">
    <property type="term" value="P:response to oxidative stress"/>
    <property type="evidence" value="ECO:0007669"/>
    <property type="project" value="InterPro"/>
</dbReference>
<dbReference type="Pfam" id="PF03098">
    <property type="entry name" value="An_peroxidase"/>
    <property type="match status" value="1"/>
</dbReference>
<dbReference type="GO" id="GO:0005576">
    <property type="term" value="C:extracellular region"/>
    <property type="evidence" value="ECO:0007669"/>
    <property type="project" value="UniProtKB-SubCell"/>
</dbReference>
<dbReference type="Proteomes" id="UP000283509">
    <property type="component" value="Unassembled WGS sequence"/>
</dbReference>
<organism evidence="6 7">
    <name type="scientific">Penaeus vannamei</name>
    <name type="common">Whiteleg shrimp</name>
    <name type="synonym">Litopenaeus vannamei</name>
    <dbReference type="NCBI Taxonomy" id="6689"/>
    <lineage>
        <taxon>Eukaryota</taxon>
        <taxon>Metazoa</taxon>
        <taxon>Ecdysozoa</taxon>
        <taxon>Arthropoda</taxon>
        <taxon>Crustacea</taxon>
        <taxon>Multicrustacea</taxon>
        <taxon>Malacostraca</taxon>
        <taxon>Eumalacostraca</taxon>
        <taxon>Eucarida</taxon>
        <taxon>Decapoda</taxon>
        <taxon>Dendrobranchiata</taxon>
        <taxon>Penaeoidea</taxon>
        <taxon>Penaeidae</taxon>
        <taxon>Penaeus</taxon>
    </lineage>
</organism>
<dbReference type="InterPro" id="IPR010255">
    <property type="entry name" value="Haem_peroxidase_sf"/>
</dbReference>
<evidence type="ECO:0000313" key="6">
    <source>
        <dbReference type="EMBL" id="ROT64361.1"/>
    </source>
</evidence>
<evidence type="ECO:0000256" key="2">
    <source>
        <dbReference type="ARBA" id="ARBA00022525"/>
    </source>
</evidence>
<sequence>MAGVDAMRGSDRLFGAELPSPRAVSAMLQKSEQRPQRGLITLMVMQWGQFTDHDIVHTPEAALVESGKDGEETKPVECCESGRDLPFGDGVSDCQPIDVSEDPLHRSFNRACMKFVRSLIANQGCVLGRYSFFEGSLGPREQLNQITAYLDGSAVYGSRTLWRRATRPYRRPPQLDQQPGSWTRPPHALRRVDLALELKQPALASMHTLWVREHNAVAGSCVGQPHWSETRRIVGALIQLITYRDFLPIVLGNTMMKKFDLYPLTSGLSDTYNASQDASVLNVFGTAAYRFGHTLVDDMLQGEGSAVPLVGNFFNPEPLFHGESRPSALLEGLATMNAQPADAYLVPALTNNLFKGHNDPVGMDLMALNIQRGRDHGLPTLHGVEGGLWTSPCEFLRRSGTTDVSLGGRRI</sequence>
<keyword evidence="3" id="KW-0560">Oxidoreductase</keyword>
<dbReference type="InterPro" id="IPR037120">
    <property type="entry name" value="Haem_peroxidase_sf_animal"/>
</dbReference>
<dbReference type="PANTHER" id="PTHR11475">
    <property type="entry name" value="OXIDASE/PEROXIDASE"/>
    <property type="match status" value="1"/>
</dbReference>
<keyword evidence="2" id="KW-0964">Secreted</keyword>
<evidence type="ECO:0008006" key="8">
    <source>
        <dbReference type="Google" id="ProtNLM"/>
    </source>
</evidence>
<dbReference type="AlphaFoldDB" id="A0A423SJK1"/>
<protein>
    <recommendedName>
        <fullName evidence="8">Chorion peroxidase</fullName>
    </recommendedName>
</protein>
<evidence type="ECO:0000256" key="5">
    <source>
        <dbReference type="PIRSR" id="PIRSR619791-2"/>
    </source>
</evidence>
<dbReference type="PANTHER" id="PTHR11475:SF4">
    <property type="entry name" value="CHORION PEROXIDASE"/>
    <property type="match status" value="1"/>
</dbReference>
<dbReference type="EMBL" id="QCYY01003260">
    <property type="protein sequence ID" value="ROT64361.1"/>
    <property type="molecule type" value="Genomic_DNA"/>
</dbReference>
<evidence type="ECO:0000256" key="3">
    <source>
        <dbReference type="ARBA" id="ARBA00022559"/>
    </source>
</evidence>
<dbReference type="GO" id="GO:0046872">
    <property type="term" value="F:metal ion binding"/>
    <property type="evidence" value="ECO:0007669"/>
    <property type="project" value="UniProtKB-KW"/>
</dbReference>
<dbReference type="OrthoDB" id="823504at2759"/>
<dbReference type="InterPro" id="IPR019791">
    <property type="entry name" value="Haem_peroxidase_animal"/>
</dbReference>
<dbReference type="GO" id="GO:0004601">
    <property type="term" value="F:peroxidase activity"/>
    <property type="evidence" value="ECO:0007669"/>
    <property type="project" value="UniProtKB-KW"/>
</dbReference>
<evidence type="ECO:0000313" key="7">
    <source>
        <dbReference type="Proteomes" id="UP000283509"/>
    </source>
</evidence>
<keyword evidence="5" id="KW-0408">Iron</keyword>
<dbReference type="PRINTS" id="PR00457">
    <property type="entry name" value="ANPEROXIDASE"/>
</dbReference>
<keyword evidence="5" id="KW-0479">Metal-binding</keyword>
<evidence type="ECO:0000256" key="4">
    <source>
        <dbReference type="ARBA" id="ARBA00023180"/>
    </source>
</evidence>
<feature type="binding site" description="axial binding residue" evidence="5">
    <location>
        <position position="293"/>
    </location>
    <ligand>
        <name>heme b</name>
        <dbReference type="ChEBI" id="CHEBI:60344"/>
    </ligand>
    <ligandPart>
        <name>Fe</name>
        <dbReference type="ChEBI" id="CHEBI:18248"/>
    </ligandPart>
</feature>
<comment type="caution">
    <text evidence="6">The sequence shown here is derived from an EMBL/GenBank/DDBJ whole genome shotgun (WGS) entry which is preliminary data.</text>
</comment>
<keyword evidence="7" id="KW-1185">Reference proteome</keyword>
<dbReference type="PROSITE" id="PS50292">
    <property type="entry name" value="PEROXIDASE_3"/>
    <property type="match status" value="1"/>
</dbReference>
<keyword evidence="4" id="KW-0325">Glycoprotein</keyword>